<dbReference type="GO" id="GO:0004160">
    <property type="term" value="F:dihydroxy-acid dehydratase activity"/>
    <property type="evidence" value="ECO:0007669"/>
    <property type="project" value="UniProtKB-EC"/>
</dbReference>
<evidence type="ECO:0000259" key="18">
    <source>
        <dbReference type="Pfam" id="PF24877"/>
    </source>
</evidence>
<dbReference type="SUPFAM" id="SSF52016">
    <property type="entry name" value="LeuD/IlvD-like"/>
    <property type="match status" value="1"/>
</dbReference>
<dbReference type="InterPro" id="IPR050165">
    <property type="entry name" value="DHAD_IlvD/Edd"/>
</dbReference>
<evidence type="ECO:0000259" key="17">
    <source>
        <dbReference type="Pfam" id="PF00920"/>
    </source>
</evidence>
<feature type="domain" description="Dihydroxy-acid/6-phosphogluconate dehydratase N-terminal" evidence="17">
    <location>
        <begin position="57"/>
        <end position="130"/>
    </location>
</feature>
<evidence type="ECO:0000256" key="8">
    <source>
        <dbReference type="ARBA" id="ARBA00023014"/>
    </source>
</evidence>
<evidence type="ECO:0000256" key="15">
    <source>
        <dbReference type="ARBA" id="ARBA00034078"/>
    </source>
</evidence>
<dbReference type="Pfam" id="PF00920">
    <property type="entry name" value="ILVD_EDD_N"/>
    <property type="match status" value="2"/>
</dbReference>
<evidence type="ECO:0000256" key="3">
    <source>
        <dbReference type="ARBA" id="ARBA00022605"/>
    </source>
</evidence>
<dbReference type="InterPro" id="IPR020558">
    <property type="entry name" value="DiOHA_6PGluconate_deHydtase_CS"/>
</dbReference>
<dbReference type="EC" id="4.2.1.9" evidence="14"/>
<organism evidence="19 20">
    <name type="scientific">Serendipita vermifera MAFF 305830</name>
    <dbReference type="NCBI Taxonomy" id="933852"/>
    <lineage>
        <taxon>Eukaryota</taxon>
        <taxon>Fungi</taxon>
        <taxon>Dikarya</taxon>
        <taxon>Basidiomycota</taxon>
        <taxon>Agaricomycotina</taxon>
        <taxon>Agaricomycetes</taxon>
        <taxon>Sebacinales</taxon>
        <taxon>Serendipitaceae</taxon>
        <taxon>Serendipita</taxon>
    </lineage>
</organism>
<dbReference type="SUPFAM" id="SSF143975">
    <property type="entry name" value="IlvD/EDD N-terminal domain-like"/>
    <property type="match status" value="1"/>
</dbReference>
<comment type="pathway">
    <text evidence="12">Amino-acid biosynthesis; L-valine biosynthesis; L-valine from pyruvate: step 3/4.</text>
</comment>
<evidence type="ECO:0000256" key="4">
    <source>
        <dbReference type="ARBA" id="ARBA00022714"/>
    </source>
</evidence>
<evidence type="ECO:0000256" key="11">
    <source>
        <dbReference type="ARBA" id="ARBA00029304"/>
    </source>
</evidence>
<dbReference type="InterPro" id="IPR056740">
    <property type="entry name" value="ILV_EDD_C"/>
</dbReference>
<keyword evidence="3" id="KW-0028">Amino-acid biosynthesis</keyword>
<evidence type="ECO:0000256" key="6">
    <source>
        <dbReference type="ARBA" id="ARBA00022842"/>
    </source>
</evidence>
<keyword evidence="20" id="KW-1185">Reference proteome</keyword>
<dbReference type="UniPathway" id="UPA00049">
    <property type="reaction ID" value="UER00061"/>
</dbReference>
<keyword evidence="8" id="KW-0411">Iron-sulfur</keyword>
<dbReference type="PROSITE" id="PS00887">
    <property type="entry name" value="ILVD_EDD_2"/>
    <property type="match status" value="1"/>
</dbReference>
<dbReference type="Proteomes" id="UP000054097">
    <property type="component" value="Unassembled WGS sequence"/>
</dbReference>
<dbReference type="GO" id="GO:0046872">
    <property type="term" value="F:metal ion binding"/>
    <property type="evidence" value="ECO:0007669"/>
    <property type="project" value="UniProtKB-KW"/>
</dbReference>
<reference evidence="20" key="2">
    <citation type="submission" date="2015-01" db="EMBL/GenBank/DDBJ databases">
        <title>Evolutionary Origins and Diversification of the Mycorrhizal Mutualists.</title>
        <authorList>
            <consortium name="DOE Joint Genome Institute"/>
            <consortium name="Mycorrhizal Genomics Consortium"/>
            <person name="Kohler A."/>
            <person name="Kuo A."/>
            <person name="Nagy L.G."/>
            <person name="Floudas D."/>
            <person name="Copeland A."/>
            <person name="Barry K.W."/>
            <person name="Cichocki N."/>
            <person name="Veneault-Fourrey C."/>
            <person name="LaButti K."/>
            <person name="Lindquist E.A."/>
            <person name="Lipzen A."/>
            <person name="Lundell T."/>
            <person name="Morin E."/>
            <person name="Murat C."/>
            <person name="Riley R."/>
            <person name="Ohm R."/>
            <person name="Sun H."/>
            <person name="Tunlid A."/>
            <person name="Henrissat B."/>
            <person name="Grigoriev I.V."/>
            <person name="Hibbett D.S."/>
            <person name="Martin F."/>
        </authorList>
    </citation>
    <scope>NUCLEOTIDE SEQUENCE [LARGE SCALE GENOMIC DNA]</scope>
    <source>
        <strain evidence="20">MAFF 305830</strain>
    </source>
</reference>
<dbReference type="InterPro" id="IPR004404">
    <property type="entry name" value="DihydroxyA_deHydtase"/>
</dbReference>
<dbReference type="HOGENOM" id="CLU_014271_4_2_1"/>
<sequence length="572" mass="61324">MSAQVEIHPLKRPQQDTGEIANAKLNKISSQLTEDKARGGAQAMLYAVGLTEEDMHKAQIGIASLWWEGNPCNMHLLDLAKKAKQGCEAEGMLGMTFNTIGVSDGMTMGTDGMRYSLPSRDLIADSIETVLPGCAMAAARHNRPTIMIYGGTIQAGQRHLDCPAMGFKKGDSLNIADAYETWGAFATSKISDEERQDVVRHACPGAGACGGMYTANTMSSCLEVLGLSLPYSSSISATDPAKMQECYRAAQYMKHLLAKDIKPRDILTKKAFENAITLVNVLGGSTNAVLHLLAMARAAEVPLTIDEFQPIANRTPYLADLRPSGKYMMEDLNRVGGVPAVLKYLLKHTDLIHGDTLTVTGKTLAENLQDVPELEFASQDVVRPLDNPIKATGHICILRGSLAPDSAVAKITGKEGLIFEGTAKCFDSQADFYPALKSGEICAGTVVVFRYQGPKGAPGMPEMLGPTAAIMGAGLGDSTCLITDGRFSGASRGFIIGHVCPEAQLGGPIALVEDGDKISVNAEAMTIDWLVSEATMQERRNKWKQPPLNVKRGILLRYARDVAPANEGGYCD</sequence>
<dbReference type="UniPathway" id="UPA00047">
    <property type="reaction ID" value="UER00057"/>
</dbReference>
<dbReference type="GO" id="GO:0051537">
    <property type="term" value="F:2 iron, 2 sulfur cluster binding"/>
    <property type="evidence" value="ECO:0007669"/>
    <property type="project" value="UniProtKB-KW"/>
</dbReference>
<feature type="domain" description="Dihydroxy-acid/6-phosphogluconate dehydratase N-terminal" evidence="17">
    <location>
        <begin position="131"/>
        <end position="367"/>
    </location>
</feature>
<comment type="similarity">
    <text evidence="2">Belongs to the IlvD/Edd family.</text>
</comment>
<dbReference type="AlphaFoldDB" id="A0A0C3BIA3"/>
<dbReference type="Gene3D" id="3.50.30.80">
    <property type="entry name" value="IlvD/EDD C-terminal domain-like"/>
    <property type="match status" value="1"/>
</dbReference>
<feature type="domain" description="Dihydroxy-acid/6-phosphogluconate dehydratase C-terminal" evidence="18">
    <location>
        <begin position="380"/>
        <end position="568"/>
    </location>
</feature>
<dbReference type="FunFam" id="3.50.30.80:FF:000001">
    <property type="entry name" value="Dihydroxy-acid dehydratase"/>
    <property type="match status" value="1"/>
</dbReference>
<gene>
    <name evidence="19" type="ORF">M408DRAFT_318189</name>
</gene>
<dbReference type="EMBL" id="KN824281">
    <property type="protein sequence ID" value="KIM31854.1"/>
    <property type="molecule type" value="Genomic_DNA"/>
</dbReference>
<evidence type="ECO:0000256" key="9">
    <source>
        <dbReference type="ARBA" id="ARBA00023239"/>
    </source>
</evidence>
<evidence type="ECO:0000256" key="2">
    <source>
        <dbReference type="ARBA" id="ARBA00006486"/>
    </source>
</evidence>
<evidence type="ECO:0000256" key="7">
    <source>
        <dbReference type="ARBA" id="ARBA00023004"/>
    </source>
</evidence>
<evidence type="ECO:0000256" key="5">
    <source>
        <dbReference type="ARBA" id="ARBA00022723"/>
    </source>
</evidence>
<comment type="cofactor">
    <cofactor evidence="15">
        <name>[2Fe-2S] cluster</name>
        <dbReference type="ChEBI" id="CHEBI:190135"/>
    </cofactor>
</comment>
<dbReference type="PANTHER" id="PTHR21000:SF5">
    <property type="entry name" value="DIHYDROXY-ACID DEHYDRATASE, MITOCHONDRIAL"/>
    <property type="match status" value="1"/>
</dbReference>
<keyword evidence="10" id="KW-0100">Branched-chain amino acid biosynthesis</keyword>
<reference evidence="19 20" key="1">
    <citation type="submission" date="2014-04" db="EMBL/GenBank/DDBJ databases">
        <authorList>
            <consortium name="DOE Joint Genome Institute"/>
            <person name="Kuo A."/>
            <person name="Zuccaro A."/>
            <person name="Kohler A."/>
            <person name="Nagy L.G."/>
            <person name="Floudas D."/>
            <person name="Copeland A."/>
            <person name="Barry K.W."/>
            <person name="Cichocki N."/>
            <person name="Veneault-Fourrey C."/>
            <person name="LaButti K."/>
            <person name="Lindquist E.A."/>
            <person name="Lipzen A."/>
            <person name="Lundell T."/>
            <person name="Morin E."/>
            <person name="Murat C."/>
            <person name="Sun H."/>
            <person name="Tunlid A."/>
            <person name="Henrissat B."/>
            <person name="Grigoriev I.V."/>
            <person name="Hibbett D.S."/>
            <person name="Martin F."/>
            <person name="Nordberg H.P."/>
            <person name="Cantor M.N."/>
            <person name="Hua S.X."/>
        </authorList>
    </citation>
    <scope>NUCLEOTIDE SEQUENCE [LARGE SCALE GENOMIC DNA]</scope>
    <source>
        <strain evidence="19 20">MAFF 305830</strain>
    </source>
</reference>
<dbReference type="Pfam" id="PF24877">
    <property type="entry name" value="ILV_EDD_C"/>
    <property type="match status" value="1"/>
</dbReference>
<keyword evidence="7" id="KW-0408">Iron</keyword>
<evidence type="ECO:0000256" key="10">
    <source>
        <dbReference type="ARBA" id="ARBA00023304"/>
    </source>
</evidence>
<keyword evidence="4" id="KW-0001">2Fe-2S</keyword>
<dbReference type="STRING" id="933852.A0A0C3BIA3"/>
<comment type="catalytic activity">
    <reaction evidence="11">
        <text>(2R)-2,3-dihydroxy-3-methylbutanoate = 3-methyl-2-oxobutanoate + H2O</text>
        <dbReference type="Rhea" id="RHEA:24809"/>
        <dbReference type="ChEBI" id="CHEBI:11851"/>
        <dbReference type="ChEBI" id="CHEBI:15377"/>
        <dbReference type="ChEBI" id="CHEBI:49072"/>
        <dbReference type="EC" id="4.2.1.9"/>
    </reaction>
    <physiologicalReaction direction="left-to-right" evidence="11">
        <dbReference type="Rhea" id="RHEA:24810"/>
    </physiologicalReaction>
</comment>
<keyword evidence="5" id="KW-0479">Metal-binding</keyword>
<dbReference type="NCBIfam" id="NF002068">
    <property type="entry name" value="PRK00911.1"/>
    <property type="match status" value="1"/>
</dbReference>
<evidence type="ECO:0000256" key="13">
    <source>
        <dbReference type="ARBA" id="ARBA00029437"/>
    </source>
</evidence>
<evidence type="ECO:0000256" key="16">
    <source>
        <dbReference type="ARBA" id="ARBA00052865"/>
    </source>
</evidence>
<comment type="cofactor">
    <cofactor evidence="1">
        <name>Mg(2+)</name>
        <dbReference type="ChEBI" id="CHEBI:18420"/>
    </cofactor>
</comment>
<evidence type="ECO:0000313" key="20">
    <source>
        <dbReference type="Proteomes" id="UP000054097"/>
    </source>
</evidence>
<evidence type="ECO:0000256" key="1">
    <source>
        <dbReference type="ARBA" id="ARBA00001946"/>
    </source>
</evidence>
<evidence type="ECO:0000256" key="12">
    <source>
        <dbReference type="ARBA" id="ARBA00029436"/>
    </source>
</evidence>
<keyword evidence="9" id="KW-0456">Lyase</keyword>
<name>A0A0C3BIA3_SERVB</name>
<dbReference type="InterPro" id="IPR000581">
    <property type="entry name" value="ILV_EDD_N"/>
</dbReference>
<dbReference type="GO" id="GO:0009097">
    <property type="term" value="P:isoleucine biosynthetic process"/>
    <property type="evidence" value="ECO:0007669"/>
    <property type="project" value="UniProtKB-UniPathway"/>
</dbReference>
<proteinExistence type="inferred from homology"/>
<dbReference type="PANTHER" id="PTHR21000">
    <property type="entry name" value="DIHYDROXY-ACID DEHYDRATASE DAD"/>
    <property type="match status" value="1"/>
</dbReference>
<evidence type="ECO:0000256" key="14">
    <source>
        <dbReference type="ARBA" id="ARBA00029490"/>
    </source>
</evidence>
<accession>A0A0C3BIA3</accession>
<dbReference type="NCBIfam" id="TIGR00110">
    <property type="entry name" value="ilvD"/>
    <property type="match status" value="1"/>
</dbReference>
<protein>
    <recommendedName>
        <fullName evidence="14">dihydroxy-acid dehydratase</fullName>
        <ecNumber evidence="14">4.2.1.9</ecNumber>
    </recommendedName>
</protein>
<dbReference type="InterPro" id="IPR042096">
    <property type="entry name" value="Dihydro-acid_dehy_C"/>
</dbReference>
<dbReference type="OrthoDB" id="3851628at2759"/>
<evidence type="ECO:0000313" key="19">
    <source>
        <dbReference type="EMBL" id="KIM31854.1"/>
    </source>
</evidence>
<dbReference type="InterPro" id="IPR037237">
    <property type="entry name" value="IlvD/EDD_N"/>
</dbReference>
<comment type="pathway">
    <text evidence="13">Amino-acid biosynthesis; L-isoleucine biosynthesis; L-isoleucine from 2-oxobutanoate: step 3/4.</text>
</comment>
<dbReference type="GO" id="GO:0009099">
    <property type="term" value="P:L-valine biosynthetic process"/>
    <property type="evidence" value="ECO:0007669"/>
    <property type="project" value="UniProtKB-UniPathway"/>
</dbReference>
<keyword evidence="6" id="KW-0460">Magnesium</keyword>
<comment type="catalytic activity">
    <reaction evidence="16">
        <text>(2R,3R)-2,3-dihydroxy-3-methylpentanoate = (S)-3-methyl-2-oxopentanoate + H2O</text>
        <dbReference type="Rhea" id="RHEA:27694"/>
        <dbReference type="ChEBI" id="CHEBI:15377"/>
        <dbReference type="ChEBI" id="CHEBI:35146"/>
        <dbReference type="ChEBI" id="CHEBI:49258"/>
        <dbReference type="EC" id="4.2.1.9"/>
    </reaction>
    <physiologicalReaction direction="left-to-right" evidence="16">
        <dbReference type="Rhea" id="RHEA:27695"/>
    </physiologicalReaction>
</comment>